<keyword evidence="1" id="KW-0813">Transport</keyword>
<proteinExistence type="predicted"/>
<evidence type="ECO:0000313" key="5">
    <source>
        <dbReference type="Proteomes" id="UP000095488"/>
    </source>
</evidence>
<feature type="transmembrane region" description="Helical" evidence="3">
    <location>
        <begin position="232"/>
        <end position="257"/>
    </location>
</feature>
<dbReference type="CDD" id="cd17332">
    <property type="entry name" value="MFS_MelB_like"/>
    <property type="match status" value="1"/>
</dbReference>
<keyword evidence="3" id="KW-1133">Transmembrane helix</keyword>
<dbReference type="InterPro" id="IPR001927">
    <property type="entry name" value="Na/Gal_symport"/>
</dbReference>
<reference evidence="4 5" key="1">
    <citation type="submission" date="2015-09" db="EMBL/GenBank/DDBJ databases">
        <authorList>
            <consortium name="Pathogen Informatics"/>
            <person name="Wu L."/>
            <person name="Ma J."/>
        </authorList>
    </citation>
    <scope>NUCLEOTIDE SEQUENCE [LARGE SCALE GENOMIC DNA]</scope>
    <source>
        <strain evidence="4 5">2789STDY5834858</strain>
    </source>
</reference>
<sequence>MKLTFKEKYSYGLGALGKDLAYGIVGTYLMFYFTDVIGLSPTFAGTLFLVARIWDAFNDPAMGMIVDNTRTKWGKFRPWIFIGTIINAIVIVFLFFKPNLSPTGLMAYYAAMYILWGMTYTIMDIPYWSMIPSLAQDKEEREKISVIPRIFASLGGLTVSTFGLIIVSKLGGGDQVKGFFGFGIVVAIVFVATITITCINVKDSSATVVNNKKAKKVTLKESFKIIASNDQLVVFIGIVLAYNLVMQLSGGMAIYYFKYVVGNENLFPVYTAFSGIAEMSALVLFPMLTKKLGRPRVFKIAAFLPVIGLFMLLGAGFILPQNAVFVAISGIILKFGSGLTLASSTVMLADIVDYGEVKLGSRNESIVFSCQTLLVKSASAVSGWLVGVGLTIVGYVANAQQTAQTILGMRVIMVIIPAIVSVLSYVIYKKFYKINGKYHDDMLEELEAKRSNDLEPVI</sequence>
<dbReference type="SUPFAM" id="SSF103473">
    <property type="entry name" value="MFS general substrate transporter"/>
    <property type="match status" value="1"/>
</dbReference>
<feature type="transmembrane region" description="Helical" evidence="3">
    <location>
        <begin position="150"/>
        <end position="167"/>
    </location>
</feature>
<gene>
    <name evidence="4" type="primary">melB_1</name>
    <name evidence="4" type="ORF">ERS852473_01094</name>
</gene>
<feature type="transmembrane region" description="Helical" evidence="3">
    <location>
        <begin position="108"/>
        <end position="129"/>
    </location>
</feature>
<keyword evidence="5" id="KW-1185">Reference proteome</keyword>
<feature type="transmembrane region" description="Helical" evidence="3">
    <location>
        <begin position="12"/>
        <end position="31"/>
    </location>
</feature>
<feature type="transmembrane region" description="Helical" evidence="3">
    <location>
        <begin position="37"/>
        <end position="57"/>
    </location>
</feature>
<dbReference type="PANTHER" id="PTHR11328:SF36">
    <property type="entry name" value="MELIBIOSE PERMEASE"/>
    <property type="match status" value="1"/>
</dbReference>
<comment type="caution">
    <text evidence="4">The sequence shown here is derived from an EMBL/GenBank/DDBJ whole genome shotgun (WGS) entry which is preliminary data.</text>
</comment>
<dbReference type="NCBIfam" id="TIGR00792">
    <property type="entry name" value="gph"/>
    <property type="match status" value="1"/>
</dbReference>
<feature type="transmembrane region" description="Helical" evidence="3">
    <location>
        <begin position="325"/>
        <end position="352"/>
    </location>
</feature>
<feature type="transmembrane region" description="Helical" evidence="3">
    <location>
        <begin position="373"/>
        <end position="397"/>
    </location>
</feature>
<evidence type="ECO:0000256" key="3">
    <source>
        <dbReference type="SAM" id="Phobius"/>
    </source>
</evidence>
<feature type="transmembrane region" description="Helical" evidence="3">
    <location>
        <begin position="409"/>
        <end position="428"/>
    </location>
</feature>
<keyword evidence="2" id="KW-0769">Symport</keyword>
<feature type="transmembrane region" description="Helical" evidence="3">
    <location>
        <begin position="78"/>
        <end position="96"/>
    </location>
</feature>
<accession>A0ABP2AUN0</accession>
<evidence type="ECO:0000256" key="1">
    <source>
        <dbReference type="ARBA" id="ARBA00022448"/>
    </source>
</evidence>
<feature type="transmembrane region" description="Helical" evidence="3">
    <location>
        <begin position="300"/>
        <end position="319"/>
    </location>
</feature>
<dbReference type="Gene3D" id="1.20.1250.20">
    <property type="entry name" value="MFS general substrate transporter like domains"/>
    <property type="match status" value="1"/>
</dbReference>
<protein>
    <submittedName>
        <fullName evidence="4">Thiomethylgalactoside permease II</fullName>
    </submittedName>
</protein>
<dbReference type="Pfam" id="PF13347">
    <property type="entry name" value="MFS_2"/>
    <property type="match status" value="1"/>
</dbReference>
<evidence type="ECO:0000313" key="4">
    <source>
        <dbReference type="EMBL" id="CUN78691.1"/>
    </source>
</evidence>
<organism evidence="4 5">
    <name type="scientific">Sarcina ventriculi</name>
    <name type="common">Clostridium ventriculi</name>
    <dbReference type="NCBI Taxonomy" id="1267"/>
    <lineage>
        <taxon>Bacteria</taxon>
        <taxon>Bacillati</taxon>
        <taxon>Bacillota</taxon>
        <taxon>Clostridia</taxon>
        <taxon>Eubacteriales</taxon>
        <taxon>Clostridiaceae</taxon>
        <taxon>Sarcina</taxon>
    </lineage>
</organism>
<dbReference type="Proteomes" id="UP000095488">
    <property type="component" value="Unassembled WGS sequence"/>
</dbReference>
<feature type="transmembrane region" description="Helical" evidence="3">
    <location>
        <begin position="269"/>
        <end position="288"/>
    </location>
</feature>
<dbReference type="PANTHER" id="PTHR11328">
    <property type="entry name" value="MAJOR FACILITATOR SUPERFAMILY DOMAIN-CONTAINING PROTEIN"/>
    <property type="match status" value="1"/>
</dbReference>
<dbReference type="InterPro" id="IPR036259">
    <property type="entry name" value="MFS_trans_sf"/>
</dbReference>
<keyword evidence="3" id="KW-0472">Membrane</keyword>
<dbReference type="NCBIfam" id="NF007749">
    <property type="entry name" value="PRK10429.1"/>
    <property type="match status" value="1"/>
</dbReference>
<evidence type="ECO:0000256" key="2">
    <source>
        <dbReference type="ARBA" id="ARBA00022847"/>
    </source>
</evidence>
<name>A0ABP2AUN0_SARVE</name>
<dbReference type="InterPro" id="IPR039672">
    <property type="entry name" value="MFS_2"/>
</dbReference>
<keyword evidence="3" id="KW-0812">Transmembrane</keyword>
<dbReference type="RefSeq" id="WP_055258424.1">
    <property type="nucleotide sequence ID" value="NZ_CABIXL010000003.1"/>
</dbReference>
<feature type="transmembrane region" description="Helical" evidence="3">
    <location>
        <begin position="179"/>
        <end position="201"/>
    </location>
</feature>
<dbReference type="EMBL" id="CYZR01000003">
    <property type="protein sequence ID" value="CUN78691.1"/>
    <property type="molecule type" value="Genomic_DNA"/>
</dbReference>